<dbReference type="RefSeq" id="XP_019044594.1">
    <property type="nucleotide sequence ID" value="XM_019193117.1"/>
</dbReference>
<reference evidence="3" key="1">
    <citation type="submission" date="2013-07" db="EMBL/GenBank/DDBJ databases">
        <title>The Genome Sequence of Cryptococcus bestiolae CBS10118.</title>
        <authorList>
            <consortium name="The Broad Institute Genome Sequencing Platform"/>
            <person name="Cuomo C."/>
            <person name="Litvintseva A."/>
            <person name="Chen Y."/>
            <person name="Heitman J."/>
            <person name="Sun S."/>
            <person name="Springer D."/>
            <person name="Dromer F."/>
            <person name="Young S.K."/>
            <person name="Zeng Q."/>
            <person name="Gargeya S."/>
            <person name="Fitzgerald M."/>
            <person name="Abouelleil A."/>
            <person name="Alvarado L."/>
            <person name="Berlin A.M."/>
            <person name="Chapman S.B."/>
            <person name="Dewar J."/>
            <person name="Goldberg J."/>
            <person name="Griggs A."/>
            <person name="Gujja S."/>
            <person name="Hansen M."/>
            <person name="Howarth C."/>
            <person name="Imamovic A."/>
            <person name="Larimer J."/>
            <person name="McCowan C."/>
            <person name="Murphy C."/>
            <person name="Pearson M."/>
            <person name="Priest M."/>
            <person name="Roberts A."/>
            <person name="Saif S."/>
            <person name="Shea T."/>
            <person name="Sykes S."/>
            <person name="Wortman J."/>
            <person name="Nusbaum C."/>
            <person name="Birren B."/>
        </authorList>
    </citation>
    <scope>NUCLEOTIDE SEQUENCE [LARGE SCALE GENOMIC DNA]</scope>
    <source>
        <strain evidence="3">CBS 10118</strain>
    </source>
</reference>
<dbReference type="VEuPathDB" id="FungiDB:I302_06507"/>
<dbReference type="KEGG" id="kbi:30210906"/>
<reference evidence="3" key="3">
    <citation type="submission" date="2014-01" db="EMBL/GenBank/DDBJ databases">
        <title>Evolution of pathogenesis and genome organization in the Tremellales.</title>
        <authorList>
            <person name="Cuomo C."/>
            <person name="Litvintseva A."/>
            <person name="Heitman J."/>
            <person name="Chen Y."/>
            <person name="Sun S."/>
            <person name="Springer D."/>
            <person name="Dromer F."/>
            <person name="Young S."/>
            <person name="Zeng Q."/>
            <person name="Chapman S."/>
            <person name="Gujja S."/>
            <person name="Saif S."/>
            <person name="Birren B."/>
        </authorList>
    </citation>
    <scope>NUCLEOTIDE SEQUENCE</scope>
    <source>
        <strain evidence="3">CBS 10118</strain>
    </source>
</reference>
<dbReference type="EMBL" id="KI894023">
    <property type="protein sequence ID" value="OCF23524.1"/>
    <property type="molecule type" value="Genomic_DNA"/>
</dbReference>
<accession>A0A1B9FXN2</accession>
<keyword evidence="2" id="KW-0812">Transmembrane</keyword>
<keyword evidence="5" id="KW-1185">Reference proteome</keyword>
<sequence>MGRLQHSLSDAQLEIIKTFSILLVGLTLVVMYKHYQSMQRRYGSSNGGSVGGIGKKEGLRGVKGGEGGEEDKNGQGKVKVS</sequence>
<dbReference type="GeneID" id="30210906"/>
<protein>
    <submittedName>
        <fullName evidence="3">Uncharacterized protein</fullName>
    </submittedName>
</protein>
<feature type="region of interest" description="Disordered" evidence="1">
    <location>
        <begin position="41"/>
        <end position="81"/>
    </location>
</feature>
<evidence type="ECO:0000256" key="1">
    <source>
        <dbReference type="SAM" id="MobiDB-lite"/>
    </source>
</evidence>
<dbReference type="AlphaFoldDB" id="A0A1B9FXN2"/>
<dbReference type="Proteomes" id="UP000092730">
    <property type="component" value="Chromosome 6"/>
</dbReference>
<organism evidence="3">
    <name type="scientific">Kwoniella bestiolae CBS 10118</name>
    <dbReference type="NCBI Taxonomy" id="1296100"/>
    <lineage>
        <taxon>Eukaryota</taxon>
        <taxon>Fungi</taxon>
        <taxon>Dikarya</taxon>
        <taxon>Basidiomycota</taxon>
        <taxon>Agaricomycotina</taxon>
        <taxon>Tremellomycetes</taxon>
        <taxon>Tremellales</taxon>
        <taxon>Cryptococcaceae</taxon>
        <taxon>Kwoniella</taxon>
    </lineage>
</organism>
<evidence type="ECO:0000256" key="2">
    <source>
        <dbReference type="SAM" id="Phobius"/>
    </source>
</evidence>
<feature type="transmembrane region" description="Helical" evidence="2">
    <location>
        <begin position="15"/>
        <end position="32"/>
    </location>
</feature>
<keyword evidence="2" id="KW-1133">Transmembrane helix</keyword>
<evidence type="ECO:0000313" key="4">
    <source>
        <dbReference type="EMBL" id="WVW85716.1"/>
    </source>
</evidence>
<proteinExistence type="predicted"/>
<gene>
    <name evidence="3" type="ORF">I302_06507</name>
    <name evidence="4" type="ORF">I302_107754</name>
</gene>
<evidence type="ECO:0000313" key="5">
    <source>
        <dbReference type="Proteomes" id="UP000092730"/>
    </source>
</evidence>
<reference evidence="4" key="2">
    <citation type="submission" date="2013-07" db="EMBL/GenBank/DDBJ databases">
        <authorList>
            <consortium name="The Broad Institute Genome Sequencing Platform"/>
            <person name="Cuomo C."/>
            <person name="Litvintseva A."/>
            <person name="Chen Y."/>
            <person name="Heitman J."/>
            <person name="Sun S."/>
            <person name="Springer D."/>
            <person name="Dromer F."/>
            <person name="Young S.K."/>
            <person name="Zeng Q."/>
            <person name="Gargeya S."/>
            <person name="Fitzgerald M."/>
            <person name="Abouelleil A."/>
            <person name="Alvarado L."/>
            <person name="Berlin A.M."/>
            <person name="Chapman S.B."/>
            <person name="Dewar J."/>
            <person name="Goldberg J."/>
            <person name="Griggs A."/>
            <person name="Gujja S."/>
            <person name="Hansen M."/>
            <person name="Howarth C."/>
            <person name="Imamovic A."/>
            <person name="Larimer J."/>
            <person name="McCowan C."/>
            <person name="Murphy C."/>
            <person name="Pearson M."/>
            <person name="Priest M."/>
            <person name="Roberts A."/>
            <person name="Saif S."/>
            <person name="Shea T."/>
            <person name="Sykes S."/>
            <person name="Wortman J."/>
            <person name="Nusbaum C."/>
            <person name="Birren B."/>
        </authorList>
    </citation>
    <scope>NUCLEOTIDE SEQUENCE</scope>
    <source>
        <strain evidence="4">CBS 10118</strain>
    </source>
</reference>
<evidence type="ECO:0000313" key="3">
    <source>
        <dbReference type="EMBL" id="OCF23524.1"/>
    </source>
</evidence>
<keyword evidence="2" id="KW-0472">Membrane</keyword>
<reference evidence="4" key="4">
    <citation type="submission" date="2024-02" db="EMBL/GenBank/DDBJ databases">
        <title>Comparative genomics of Cryptococcus and Kwoniella reveals pathogenesis evolution and contrasting modes of karyotype evolution via chromosome fusion or intercentromeric recombination.</title>
        <authorList>
            <person name="Coelho M.A."/>
            <person name="David-Palma M."/>
            <person name="Shea T."/>
            <person name="Bowers K."/>
            <person name="McGinley-Smith S."/>
            <person name="Mohammad A.W."/>
            <person name="Gnirke A."/>
            <person name="Yurkov A.M."/>
            <person name="Nowrousian M."/>
            <person name="Sun S."/>
            <person name="Cuomo C.A."/>
            <person name="Heitman J."/>
        </authorList>
    </citation>
    <scope>NUCLEOTIDE SEQUENCE</scope>
    <source>
        <strain evidence="4">CBS 10118</strain>
    </source>
</reference>
<dbReference type="EMBL" id="CP144546">
    <property type="protein sequence ID" value="WVW85716.1"/>
    <property type="molecule type" value="Genomic_DNA"/>
</dbReference>
<name>A0A1B9FXN2_9TREE</name>